<evidence type="ECO:0000256" key="1">
    <source>
        <dbReference type="SAM" id="MobiDB-lite"/>
    </source>
</evidence>
<feature type="compositionally biased region" description="Basic and acidic residues" evidence="1">
    <location>
        <begin position="34"/>
        <end position="45"/>
    </location>
</feature>
<proteinExistence type="predicted"/>
<accession>A0A1A8VJ25</accession>
<protein>
    <submittedName>
        <fullName evidence="2">Uncharacterized protein</fullName>
    </submittedName>
</protein>
<reference evidence="3" key="1">
    <citation type="submission" date="2016-05" db="EMBL/GenBank/DDBJ databases">
        <authorList>
            <person name="Naeem Raeece"/>
        </authorList>
    </citation>
    <scope>NUCLEOTIDE SEQUENCE [LARGE SCALE GENOMIC DNA]</scope>
</reference>
<feature type="compositionally biased region" description="Basic residues" evidence="1">
    <location>
        <begin position="46"/>
        <end position="57"/>
    </location>
</feature>
<sequence>MLSIYNHYKGRRRVEEGKEERGKRSSERCMCTMDESKNHRNADRKEKKKKKKSHKIKNGGEGVFKNKKKKKKRSKNVVILG</sequence>
<dbReference type="Proteomes" id="UP000078546">
    <property type="component" value="Unassembled WGS sequence"/>
</dbReference>
<dbReference type="AlphaFoldDB" id="A0A1A8VJ25"/>
<feature type="compositionally biased region" description="Basic residues" evidence="1">
    <location>
        <begin position="65"/>
        <end position="75"/>
    </location>
</feature>
<name>A0A1A8VJ25_PLAOA</name>
<gene>
    <name evidence="2" type="ORF">POVCU1_001190</name>
</gene>
<organism evidence="2 3">
    <name type="scientific">Plasmodium ovale curtisi</name>
    <dbReference type="NCBI Taxonomy" id="864141"/>
    <lineage>
        <taxon>Eukaryota</taxon>
        <taxon>Sar</taxon>
        <taxon>Alveolata</taxon>
        <taxon>Apicomplexa</taxon>
        <taxon>Aconoidasida</taxon>
        <taxon>Haemosporida</taxon>
        <taxon>Plasmodiidae</taxon>
        <taxon>Plasmodium</taxon>
        <taxon>Plasmodium (Plasmodium)</taxon>
    </lineage>
</organism>
<evidence type="ECO:0000313" key="3">
    <source>
        <dbReference type="Proteomes" id="UP000078546"/>
    </source>
</evidence>
<feature type="compositionally biased region" description="Basic and acidic residues" evidence="1">
    <location>
        <begin position="13"/>
        <end position="27"/>
    </location>
</feature>
<feature type="region of interest" description="Disordered" evidence="1">
    <location>
        <begin position="1"/>
        <end position="81"/>
    </location>
</feature>
<dbReference type="EMBL" id="FLQV01000025">
    <property type="protein sequence ID" value="SBS80475.1"/>
    <property type="molecule type" value="Genomic_DNA"/>
</dbReference>
<evidence type="ECO:0000313" key="2">
    <source>
        <dbReference type="EMBL" id="SBS80475.1"/>
    </source>
</evidence>